<name>A0A239D4N0_9BACT</name>
<dbReference type="InterPro" id="IPR023170">
    <property type="entry name" value="HhH_base_excis_C"/>
</dbReference>
<keyword evidence="7 10" id="KW-0411">Iron-sulfur</keyword>
<dbReference type="GO" id="GO:0006285">
    <property type="term" value="P:base-excision repair, AP site formation"/>
    <property type="evidence" value="ECO:0007669"/>
    <property type="project" value="TreeGrafter"/>
</dbReference>
<keyword evidence="12" id="KW-0540">Nuclease</keyword>
<dbReference type="CDD" id="cd00056">
    <property type="entry name" value="ENDO3c"/>
    <property type="match status" value="1"/>
</dbReference>
<dbReference type="FunFam" id="1.10.340.30:FF:000001">
    <property type="entry name" value="Endonuclease III"/>
    <property type="match status" value="1"/>
</dbReference>
<dbReference type="EMBL" id="FZOC01000011">
    <property type="protein sequence ID" value="SNS27375.1"/>
    <property type="molecule type" value="Genomic_DNA"/>
</dbReference>
<dbReference type="Gene3D" id="1.10.1670.10">
    <property type="entry name" value="Helix-hairpin-Helix base-excision DNA repair enzymes (C-terminal)"/>
    <property type="match status" value="1"/>
</dbReference>
<dbReference type="OrthoDB" id="9800977at2"/>
<comment type="function">
    <text evidence="10">DNA repair enzyme that has both DNA N-glycosylase activity and AP-lyase activity. The DNA N-glycosylase activity releases various damaged pyrimidines from DNA by cleaving the N-glycosidic bond, leaving an AP (apurinic/apyrimidinic) site. The AP-lyase activity cleaves the phosphodiester bond 3' to the AP site by a beta-elimination, leaving a 3'-terminal unsaturated sugar and a product with a terminal 5'-phosphate.</text>
</comment>
<evidence type="ECO:0000256" key="10">
    <source>
        <dbReference type="HAMAP-Rule" id="MF_00942"/>
    </source>
</evidence>
<evidence type="ECO:0000259" key="11">
    <source>
        <dbReference type="SMART" id="SM00478"/>
    </source>
</evidence>
<gene>
    <name evidence="10" type="primary">nth</name>
    <name evidence="12" type="ORF">SAMN04488503_0116</name>
</gene>
<dbReference type="SMART" id="SM00478">
    <property type="entry name" value="ENDO3c"/>
    <property type="match status" value="1"/>
</dbReference>
<dbReference type="GO" id="GO:0140078">
    <property type="term" value="F:class I DNA-(apurinic or apyrimidinic site) endonuclease activity"/>
    <property type="evidence" value="ECO:0007669"/>
    <property type="project" value="UniProtKB-EC"/>
</dbReference>
<dbReference type="SUPFAM" id="SSF48150">
    <property type="entry name" value="DNA-glycosylase"/>
    <property type="match status" value="1"/>
</dbReference>
<proteinExistence type="inferred from homology"/>
<dbReference type="InterPro" id="IPR003265">
    <property type="entry name" value="HhH-GPD_domain"/>
</dbReference>
<evidence type="ECO:0000313" key="12">
    <source>
        <dbReference type="EMBL" id="SNS27375.1"/>
    </source>
</evidence>
<dbReference type="Pfam" id="PF00730">
    <property type="entry name" value="HhH-GPD"/>
    <property type="match status" value="1"/>
</dbReference>
<evidence type="ECO:0000256" key="4">
    <source>
        <dbReference type="ARBA" id="ARBA00022763"/>
    </source>
</evidence>
<dbReference type="AlphaFoldDB" id="A0A239D4N0"/>
<dbReference type="GO" id="GO:0019104">
    <property type="term" value="F:DNA N-glycosylase activity"/>
    <property type="evidence" value="ECO:0007669"/>
    <property type="project" value="UniProtKB-UniRule"/>
</dbReference>
<dbReference type="InterPro" id="IPR000445">
    <property type="entry name" value="HhH_motif"/>
</dbReference>
<dbReference type="PROSITE" id="PS01155">
    <property type="entry name" value="ENDONUCLEASE_III_2"/>
    <property type="match status" value="1"/>
</dbReference>
<reference evidence="12 13" key="1">
    <citation type="submission" date="2017-06" db="EMBL/GenBank/DDBJ databases">
        <authorList>
            <person name="Kim H.J."/>
            <person name="Triplett B.A."/>
        </authorList>
    </citation>
    <scope>NUCLEOTIDE SEQUENCE [LARGE SCALE GENOMIC DNA]</scope>
    <source>
        <strain evidence="12 13">DSM 13116</strain>
    </source>
</reference>
<feature type="binding site" evidence="10">
    <location>
        <position position="214"/>
    </location>
    <ligand>
        <name>[4Fe-4S] cluster</name>
        <dbReference type="ChEBI" id="CHEBI:49883"/>
    </ligand>
</feature>
<dbReference type="PANTHER" id="PTHR10359:SF18">
    <property type="entry name" value="ENDONUCLEASE III"/>
    <property type="match status" value="1"/>
</dbReference>
<keyword evidence="2 10" id="KW-0004">4Fe-4S</keyword>
<keyword evidence="5 10" id="KW-0378">Hydrolase</keyword>
<evidence type="ECO:0000313" key="13">
    <source>
        <dbReference type="Proteomes" id="UP000198324"/>
    </source>
</evidence>
<dbReference type="InterPro" id="IPR005759">
    <property type="entry name" value="Nth"/>
</dbReference>
<dbReference type="Proteomes" id="UP000198324">
    <property type="component" value="Unassembled WGS sequence"/>
</dbReference>
<organism evidence="12 13">
    <name type="scientific">Humidesulfovibrio mexicanus</name>
    <dbReference type="NCBI Taxonomy" id="147047"/>
    <lineage>
        <taxon>Bacteria</taxon>
        <taxon>Pseudomonadati</taxon>
        <taxon>Thermodesulfobacteriota</taxon>
        <taxon>Desulfovibrionia</taxon>
        <taxon>Desulfovibrionales</taxon>
        <taxon>Desulfovibrionaceae</taxon>
        <taxon>Humidesulfovibrio</taxon>
    </lineage>
</organism>
<protein>
    <recommendedName>
        <fullName evidence="10">Endonuclease III</fullName>
        <ecNumber evidence="10">4.2.99.18</ecNumber>
    </recommendedName>
    <alternativeName>
        <fullName evidence="10">DNA-(apurinic or apyrimidinic site) lyase</fullName>
    </alternativeName>
</protein>
<evidence type="ECO:0000256" key="8">
    <source>
        <dbReference type="ARBA" id="ARBA00023204"/>
    </source>
</evidence>
<feature type="domain" description="HhH-GPD" evidence="11">
    <location>
        <begin position="49"/>
        <end position="197"/>
    </location>
</feature>
<feature type="binding site" evidence="10">
    <location>
        <position position="206"/>
    </location>
    <ligand>
        <name>[4Fe-4S] cluster</name>
        <dbReference type="ChEBI" id="CHEBI:49883"/>
    </ligand>
</feature>
<keyword evidence="10" id="KW-0238">DNA-binding</keyword>
<evidence type="ECO:0000256" key="1">
    <source>
        <dbReference type="ARBA" id="ARBA00008343"/>
    </source>
</evidence>
<evidence type="ECO:0000256" key="6">
    <source>
        <dbReference type="ARBA" id="ARBA00023004"/>
    </source>
</evidence>
<sequence length="226" mass="24513">MPAQTAAPATGAQRTRAQEVFAILAARYPSPAPALDYADAWGLLVATVLAAQCTDARVNQVTPTLFARWPRIADLADADVTDIEDVVRSTGFFRNKAKNLKAAAARVMAVYGGEVPRSMAELITLPGVARKTANIVLSNAFGINEGIAVDTHVTRLAFRLGFTQSDAPKIIERDLMPLFDRSQWADINHYLVFFGREVCDARKPKCAPENGPPCPLAHLCPRKGLK</sequence>
<dbReference type="PANTHER" id="PTHR10359">
    <property type="entry name" value="A/G-SPECIFIC ADENINE GLYCOSYLASE/ENDONUCLEASE III"/>
    <property type="match status" value="1"/>
</dbReference>
<keyword evidence="12" id="KW-0255">Endonuclease</keyword>
<dbReference type="EC" id="4.2.99.18" evidence="10"/>
<comment type="catalytic activity">
    <reaction evidence="10">
        <text>2'-deoxyribonucleotide-(2'-deoxyribose 5'-phosphate)-2'-deoxyribonucleotide-DNA = a 3'-end 2'-deoxyribonucleotide-(2,3-dehydro-2,3-deoxyribose 5'-phosphate)-DNA + a 5'-end 5'-phospho-2'-deoxyribonucleoside-DNA + H(+)</text>
        <dbReference type="Rhea" id="RHEA:66592"/>
        <dbReference type="Rhea" id="RHEA-COMP:13180"/>
        <dbReference type="Rhea" id="RHEA-COMP:16897"/>
        <dbReference type="Rhea" id="RHEA-COMP:17067"/>
        <dbReference type="ChEBI" id="CHEBI:15378"/>
        <dbReference type="ChEBI" id="CHEBI:136412"/>
        <dbReference type="ChEBI" id="CHEBI:157695"/>
        <dbReference type="ChEBI" id="CHEBI:167181"/>
        <dbReference type="EC" id="4.2.99.18"/>
    </reaction>
</comment>
<keyword evidence="8 10" id="KW-0234">DNA repair</keyword>
<evidence type="ECO:0000256" key="2">
    <source>
        <dbReference type="ARBA" id="ARBA00022485"/>
    </source>
</evidence>
<keyword evidence="6 10" id="KW-0408">Iron</keyword>
<dbReference type="PIRSF" id="PIRSF001435">
    <property type="entry name" value="Nth"/>
    <property type="match status" value="1"/>
</dbReference>
<keyword evidence="3 10" id="KW-0479">Metal-binding</keyword>
<keyword evidence="4 10" id="KW-0227">DNA damage</keyword>
<comment type="cofactor">
    <cofactor evidence="10">
        <name>[4Fe-4S] cluster</name>
        <dbReference type="ChEBI" id="CHEBI:49883"/>
    </cofactor>
    <text evidence="10">Binds 1 [4Fe-4S] cluster.</text>
</comment>
<dbReference type="InterPro" id="IPR004036">
    <property type="entry name" value="Endonuclease-III-like_CS2"/>
</dbReference>
<keyword evidence="10 12" id="KW-0456">Lyase</keyword>
<feature type="binding site" evidence="10">
    <location>
        <position position="220"/>
    </location>
    <ligand>
        <name>[4Fe-4S] cluster</name>
        <dbReference type="ChEBI" id="CHEBI:49883"/>
    </ligand>
</feature>
<comment type="similarity">
    <text evidence="1 10">Belongs to the Nth/MutY family.</text>
</comment>
<dbReference type="HAMAP" id="MF_00942">
    <property type="entry name" value="Nth"/>
    <property type="match status" value="1"/>
</dbReference>
<dbReference type="GO" id="GO:0046872">
    <property type="term" value="F:metal ion binding"/>
    <property type="evidence" value="ECO:0007669"/>
    <property type="project" value="UniProtKB-KW"/>
</dbReference>
<evidence type="ECO:0000256" key="3">
    <source>
        <dbReference type="ARBA" id="ARBA00022723"/>
    </source>
</evidence>
<keyword evidence="9 10" id="KW-0326">Glycosidase</keyword>
<dbReference type="Pfam" id="PF00633">
    <property type="entry name" value="HHH"/>
    <property type="match status" value="1"/>
</dbReference>
<dbReference type="RefSeq" id="WP_089275611.1">
    <property type="nucleotide sequence ID" value="NZ_FZOC01000011.1"/>
</dbReference>
<keyword evidence="13" id="KW-1185">Reference proteome</keyword>
<accession>A0A239D4N0</accession>
<evidence type="ECO:0000256" key="7">
    <source>
        <dbReference type="ARBA" id="ARBA00023014"/>
    </source>
</evidence>
<evidence type="ECO:0000256" key="5">
    <source>
        <dbReference type="ARBA" id="ARBA00022801"/>
    </source>
</evidence>
<dbReference type="Gene3D" id="1.10.340.30">
    <property type="entry name" value="Hypothetical protein, domain 2"/>
    <property type="match status" value="1"/>
</dbReference>
<dbReference type="GO" id="GO:0051539">
    <property type="term" value="F:4 iron, 4 sulfur cluster binding"/>
    <property type="evidence" value="ECO:0007669"/>
    <property type="project" value="UniProtKB-UniRule"/>
</dbReference>
<dbReference type="GO" id="GO:0003677">
    <property type="term" value="F:DNA binding"/>
    <property type="evidence" value="ECO:0007669"/>
    <property type="project" value="UniProtKB-UniRule"/>
</dbReference>
<dbReference type="NCBIfam" id="TIGR01083">
    <property type="entry name" value="nth"/>
    <property type="match status" value="1"/>
</dbReference>
<feature type="binding site" evidence="10">
    <location>
        <position position="199"/>
    </location>
    <ligand>
        <name>[4Fe-4S] cluster</name>
        <dbReference type="ChEBI" id="CHEBI:49883"/>
    </ligand>
</feature>
<dbReference type="InterPro" id="IPR011257">
    <property type="entry name" value="DNA_glycosylase"/>
</dbReference>
<evidence type="ECO:0000256" key="9">
    <source>
        <dbReference type="ARBA" id="ARBA00023295"/>
    </source>
</evidence>